<dbReference type="Proteomes" id="UP001203297">
    <property type="component" value="Unassembled WGS sequence"/>
</dbReference>
<keyword evidence="2" id="KW-1185">Reference proteome</keyword>
<proteinExistence type="predicted"/>
<accession>A0AAD4M4E2</accession>
<evidence type="ECO:0000313" key="2">
    <source>
        <dbReference type="Proteomes" id="UP001203297"/>
    </source>
</evidence>
<gene>
    <name evidence="1" type="ORF">B0F90DRAFT_1668110</name>
</gene>
<evidence type="ECO:0000313" key="1">
    <source>
        <dbReference type="EMBL" id="KAI0301021.1"/>
    </source>
</evidence>
<protein>
    <submittedName>
        <fullName evidence="1">Uncharacterized protein</fullName>
    </submittedName>
</protein>
<dbReference type="AlphaFoldDB" id="A0AAD4M4E2"/>
<sequence>MSTTCTSRYTEMEMALVTAASRPTQNLFRFGICGILHSASRAASFWKGYAFICAGGADVDLKEPWIYSTTREVEYDAEASKSNVLEKMDLDRTLIGSISDLSIAYCATKGSAIRTEGRCIVANVTTVPTTQKGQQNKDEKISYNGGRDVRSEMDVRMELNPQSRHSHSQFSDNNLGLLLPINDCRVPVGVACMQINAWRLLFPPFPLPSPP</sequence>
<name>A0AAD4M4E2_9AGAM</name>
<comment type="caution">
    <text evidence="1">The sequence shown here is derived from an EMBL/GenBank/DDBJ whole genome shotgun (WGS) entry which is preliminary data.</text>
</comment>
<organism evidence="1 2">
    <name type="scientific">Multifurca ochricompacta</name>
    <dbReference type="NCBI Taxonomy" id="376703"/>
    <lineage>
        <taxon>Eukaryota</taxon>
        <taxon>Fungi</taxon>
        <taxon>Dikarya</taxon>
        <taxon>Basidiomycota</taxon>
        <taxon>Agaricomycotina</taxon>
        <taxon>Agaricomycetes</taxon>
        <taxon>Russulales</taxon>
        <taxon>Russulaceae</taxon>
        <taxon>Multifurca</taxon>
    </lineage>
</organism>
<reference evidence="1" key="1">
    <citation type="journal article" date="2022" name="New Phytol.">
        <title>Evolutionary transition to the ectomycorrhizal habit in the genomes of a hyperdiverse lineage of mushroom-forming fungi.</title>
        <authorList>
            <person name="Looney B."/>
            <person name="Miyauchi S."/>
            <person name="Morin E."/>
            <person name="Drula E."/>
            <person name="Courty P.E."/>
            <person name="Kohler A."/>
            <person name="Kuo A."/>
            <person name="LaButti K."/>
            <person name="Pangilinan J."/>
            <person name="Lipzen A."/>
            <person name="Riley R."/>
            <person name="Andreopoulos W."/>
            <person name="He G."/>
            <person name="Johnson J."/>
            <person name="Nolan M."/>
            <person name="Tritt A."/>
            <person name="Barry K.W."/>
            <person name="Grigoriev I.V."/>
            <person name="Nagy L.G."/>
            <person name="Hibbett D."/>
            <person name="Henrissat B."/>
            <person name="Matheny P.B."/>
            <person name="Labbe J."/>
            <person name="Martin F.M."/>
        </authorList>
    </citation>
    <scope>NUCLEOTIDE SEQUENCE</scope>
    <source>
        <strain evidence="1">BPL690</strain>
    </source>
</reference>
<dbReference type="EMBL" id="WTXG01000016">
    <property type="protein sequence ID" value="KAI0301021.1"/>
    <property type="molecule type" value="Genomic_DNA"/>
</dbReference>